<sequence length="59" mass="6800">ILFQSEIRQVLERVNPLQMIGLRAFPKSADWIPNFVTGVFSLAKQKIGALIVFERLDWV</sequence>
<evidence type="ECO:0000313" key="1">
    <source>
        <dbReference type="EMBL" id="GAG43433.1"/>
    </source>
</evidence>
<feature type="non-terminal residue" evidence="1">
    <location>
        <position position="59"/>
    </location>
</feature>
<organism evidence="1">
    <name type="scientific">marine sediment metagenome</name>
    <dbReference type="NCBI Taxonomy" id="412755"/>
    <lineage>
        <taxon>unclassified sequences</taxon>
        <taxon>metagenomes</taxon>
        <taxon>ecological metagenomes</taxon>
    </lineage>
</organism>
<comment type="caution">
    <text evidence="1">The sequence shown here is derived from an EMBL/GenBank/DDBJ whole genome shotgun (WGS) entry which is preliminary data.</text>
</comment>
<dbReference type="InterPro" id="IPR036888">
    <property type="entry name" value="DNA_integrity_DisA_N_sf"/>
</dbReference>
<reference evidence="1" key="1">
    <citation type="journal article" date="2014" name="Front. Microbiol.">
        <title>High frequency of phylogenetically diverse reductive dehalogenase-homologous genes in deep subseafloor sedimentary metagenomes.</title>
        <authorList>
            <person name="Kawai M."/>
            <person name="Futagami T."/>
            <person name="Toyoda A."/>
            <person name="Takaki Y."/>
            <person name="Nishi S."/>
            <person name="Hori S."/>
            <person name="Arai W."/>
            <person name="Tsubouchi T."/>
            <person name="Morono Y."/>
            <person name="Uchiyama I."/>
            <person name="Ito T."/>
            <person name="Fujiyama A."/>
            <person name="Inagaki F."/>
            <person name="Takami H."/>
        </authorList>
    </citation>
    <scope>NUCLEOTIDE SEQUENCE</scope>
    <source>
        <strain evidence="1">Expedition CK06-06</strain>
    </source>
</reference>
<proteinExistence type="predicted"/>
<dbReference type="EMBL" id="BARS01059208">
    <property type="protein sequence ID" value="GAG43433.1"/>
    <property type="molecule type" value="Genomic_DNA"/>
</dbReference>
<name>X0Y421_9ZZZZ</name>
<dbReference type="SUPFAM" id="SSF143597">
    <property type="entry name" value="YojJ-like"/>
    <property type="match status" value="1"/>
</dbReference>
<feature type="non-terminal residue" evidence="1">
    <location>
        <position position="1"/>
    </location>
</feature>
<gene>
    <name evidence="1" type="ORF">S01H1_85908</name>
</gene>
<accession>X0Y421</accession>
<dbReference type="AlphaFoldDB" id="X0Y421"/>
<protein>
    <submittedName>
        <fullName evidence="1">Uncharacterized protein</fullName>
    </submittedName>
</protein>